<dbReference type="GO" id="GO:0006952">
    <property type="term" value="P:defense response"/>
    <property type="evidence" value="ECO:0007669"/>
    <property type="project" value="UniProtKB-KW"/>
</dbReference>
<evidence type="ECO:0000256" key="1">
    <source>
        <dbReference type="ARBA" id="ARBA00004141"/>
    </source>
</evidence>
<sequence length="200" mass="22852">MKPTVGATRGAPFTPQSRSPHASWRVVVQPRPRRGSNYHICVMDKGGGGIGEGGAPSEGWEISGRKKSVPYVFGKASERGKGTALKDDERRHFSEIYSWRKWETLAGPIAAEELKARRTKVMRRQSTFVFNNASHPWSKNKILIWMLCFLRQFKGSIIRSDYLALRLGFVTYHKLPHSYDFHKYMVRSMEDYCNGTIGIR</sequence>
<keyword evidence="4" id="KW-0611">Plant defense</keyword>
<proteinExistence type="inferred from homology"/>
<keyword evidence="7" id="KW-0568">Pathogenesis-related protein</keyword>
<dbReference type="PANTHER" id="PTHR31942:SF9">
    <property type="entry name" value="MLO-LIKE PROTEIN 4"/>
    <property type="match status" value="1"/>
</dbReference>
<keyword evidence="8" id="KW-0418">Kinase</keyword>
<protein>
    <submittedName>
        <fullName evidence="8">Inactive LRR receptor-like serine/threonine-protein kinase BIR2</fullName>
    </submittedName>
</protein>
<name>A0A1D6I911_MAIZE</name>
<evidence type="ECO:0000256" key="4">
    <source>
        <dbReference type="ARBA" id="ARBA00022821"/>
    </source>
</evidence>
<dbReference type="EMBL" id="CM007650">
    <property type="protein sequence ID" value="ONM56505.1"/>
    <property type="molecule type" value="Genomic_DNA"/>
</dbReference>
<comment type="similarity">
    <text evidence="2">Belongs to the MLO family.</text>
</comment>
<evidence type="ECO:0000256" key="6">
    <source>
        <dbReference type="ARBA" id="ARBA00023136"/>
    </source>
</evidence>
<gene>
    <name evidence="8" type="ORF">ZEAMMB73_Zm00001d021202</name>
</gene>
<dbReference type="Pfam" id="PF03094">
    <property type="entry name" value="Mlo"/>
    <property type="match status" value="1"/>
</dbReference>
<keyword evidence="3" id="KW-0812">Transmembrane</keyword>
<evidence type="ECO:0000256" key="3">
    <source>
        <dbReference type="ARBA" id="ARBA00022692"/>
    </source>
</evidence>
<keyword evidence="6" id="KW-0472">Membrane</keyword>
<keyword evidence="5" id="KW-1133">Transmembrane helix</keyword>
<dbReference type="GO" id="GO:0016301">
    <property type="term" value="F:kinase activity"/>
    <property type="evidence" value="ECO:0007669"/>
    <property type="project" value="UniProtKB-KW"/>
</dbReference>
<dbReference type="PANTHER" id="PTHR31942">
    <property type="entry name" value="MLO-LIKE PROTEIN 1"/>
    <property type="match status" value="1"/>
</dbReference>
<dbReference type="AlphaFoldDB" id="A0A1D6I911"/>
<dbReference type="InterPro" id="IPR004326">
    <property type="entry name" value="Mlo"/>
</dbReference>
<keyword evidence="8" id="KW-0808">Transferase</keyword>
<evidence type="ECO:0000256" key="5">
    <source>
        <dbReference type="ARBA" id="ARBA00022989"/>
    </source>
</evidence>
<evidence type="ECO:0000256" key="7">
    <source>
        <dbReference type="ARBA" id="ARBA00023265"/>
    </source>
</evidence>
<evidence type="ECO:0000256" key="2">
    <source>
        <dbReference type="ARBA" id="ARBA00006574"/>
    </source>
</evidence>
<keyword evidence="8" id="KW-0675">Receptor</keyword>
<accession>A0A1D6I911</accession>
<comment type="subcellular location">
    <subcellularLocation>
        <location evidence="1">Membrane</location>
        <topology evidence="1">Multi-pass membrane protein</topology>
    </subcellularLocation>
</comment>
<dbReference type="ExpressionAtlas" id="A0A1D6I911">
    <property type="expression patterns" value="baseline"/>
</dbReference>
<reference evidence="8" key="1">
    <citation type="submission" date="2015-12" db="EMBL/GenBank/DDBJ databases">
        <title>Update maize B73 reference genome by single molecule sequencing technologies.</title>
        <authorList>
            <consortium name="Maize Genome Sequencing Project"/>
            <person name="Ware D."/>
        </authorList>
    </citation>
    <scope>NUCLEOTIDE SEQUENCE [LARGE SCALE GENOMIC DNA]</scope>
    <source>
        <tissue evidence="8">Seedling</tissue>
    </source>
</reference>
<dbReference type="GO" id="GO:0016020">
    <property type="term" value="C:membrane"/>
    <property type="evidence" value="ECO:0007669"/>
    <property type="project" value="UniProtKB-SubCell"/>
</dbReference>
<organism evidence="8">
    <name type="scientific">Zea mays</name>
    <name type="common">Maize</name>
    <dbReference type="NCBI Taxonomy" id="4577"/>
    <lineage>
        <taxon>Eukaryota</taxon>
        <taxon>Viridiplantae</taxon>
        <taxon>Streptophyta</taxon>
        <taxon>Embryophyta</taxon>
        <taxon>Tracheophyta</taxon>
        <taxon>Spermatophyta</taxon>
        <taxon>Magnoliopsida</taxon>
        <taxon>Liliopsida</taxon>
        <taxon>Poales</taxon>
        <taxon>Poaceae</taxon>
        <taxon>PACMAD clade</taxon>
        <taxon>Panicoideae</taxon>
        <taxon>Andropogonodae</taxon>
        <taxon>Andropogoneae</taxon>
        <taxon>Tripsacinae</taxon>
        <taxon>Zea</taxon>
    </lineage>
</organism>
<evidence type="ECO:0000313" key="8">
    <source>
        <dbReference type="EMBL" id="ONM56505.1"/>
    </source>
</evidence>